<comment type="subcellular location">
    <subcellularLocation>
        <location evidence="1">Cell membrane</location>
        <topology evidence="1">Multi-pass membrane protein</topology>
    </subcellularLocation>
</comment>
<accession>A0A1M4ZSC0</accession>
<keyword evidence="4 7" id="KW-0812">Transmembrane</keyword>
<keyword evidence="9" id="KW-0808">Transferase</keyword>
<dbReference type="Pfam" id="PF01757">
    <property type="entry name" value="Acyl_transf_3"/>
    <property type="match status" value="1"/>
</dbReference>
<feature type="transmembrane region" description="Helical" evidence="7">
    <location>
        <begin position="48"/>
        <end position="67"/>
    </location>
</feature>
<feature type="transmembrane region" description="Helical" evidence="7">
    <location>
        <begin position="124"/>
        <end position="143"/>
    </location>
</feature>
<evidence type="ECO:0000256" key="3">
    <source>
        <dbReference type="ARBA" id="ARBA00022475"/>
    </source>
</evidence>
<feature type="transmembrane region" description="Helical" evidence="7">
    <location>
        <begin position="10"/>
        <end position="28"/>
    </location>
</feature>
<evidence type="ECO:0000256" key="7">
    <source>
        <dbReference type="SAM" id="Phobius"/>
    </source>
</evidence>
<evidence type="ECO:0000259" key="8">
    <source>
        <dbReference type="Pfam" id="PF01757"/>
    </source>
</evidence>
<keyword evidence="9" id="KW-0012">Acyltransferase</keyword>
<sequence length="347" mass="40460">MREKDYSLEILRIMSMFMVIAIHVANYYCRNLSTVESFSYLGATFFNALSRTSVPIFFMISGALTLGKRYDHEKNKNKVWGFVFTLVFWTSIYYLWNTNYLGKDMELIPTIIESIFKPVKPHLWFMYPFIGLLIALPFASVLVKNMDKTLENKFVKLWMFFSGAVLVFRMGFDLLGISTAINYNVPIVQGTYYLGYFIVGYILYRRIKNNGIRQFNYFICFSAYFLSILVMWLGTFYLSVLKQSYYDWIYTYRSIFTMFATLSLFALVVAMYKPQRLKAKKIIDNVSKASFGIYLIHMIPLEIIQANFDMISVNGFLGVPVFTGIVFIASYLMVSVIKRVPVLNKFT</sequence>
<feature type="transmembrane region" description="Helical" evidence="7">
    <location>
        <begin position="155"/>
        <end position="177"/>
    </location>
</feature>
<evidence type="ECO:0000256" key="4">
    <source>
        <dbReference type="ARBA" id="ARBA00022692"/>
    </source>
</evidence>
<evidence type="ECO:0000313" key="9">
    <source>
        <dbReference type="EMBL" id="SHF20949.1"/>
    </source>
</evidence>
<dbReference type="PANTHER" id="PTHR40074:SF2">
    <property type="entry name" value="O-ACETYLTRANSFERASE WECH"/>
    <property type="match status" value="1"/>
</dbReference>
<dbReference type="InterPro" id="IPR002656">
    <property type="entry name" value="Acyl_transf_3_dom"/>
</dbReference>
<protein>
    <submittedName>
        <fullName evidence="9">Surface polysaccharide O-acyltransferase, integral membrane enzyme</fullName>
    </submittedName>
</protein>
<evidence type="ECO:0000256" key="1">
    <source>
        <dbReference type="ARBA" id="ARBA00004651"/>
    </source>
</evidence>
<evidence type="ECO:0000256" key="2">
    <source>
        <dbReference type="ARBA" id="ARBA00007400"/>
    </source>
</evidence>
<dbReference type="RefSeq" id="WP_073271928.1">
    <property type="nucleotide sequence ID" value="NZ_FQTU01000019.1"/>
</dbReference>
<dbReference type="GO" id="GO:0009246">
    <property type="term" value="P:enterobacterial common antigen biosynthetic process"/>
    <property type="evidence" value="ECO:0007669"/>
    <property type="project" value="TreeGrafter"/>
</dbReference>
<comment type="similarity">
    <text evidence="2">Belongs to the acyltransferase 3 family.</text>
</comment>
<feature type="transmembrane region" description="Helical" evidence="7">
    <location>
        <begin position="215"/>
        <end position="238"/>
    </location>
</feature>
<gene>
    <name evidence="9" type="ORF">SAMN02746064_02130</name>
</gene>
<keyword evidence="6 7" id="KW-0472">Membrane</keyword>
<dbReference type="STRING" id="1120975.SAMN02746064_02130"/>
<keyword evidence="3" id="KW-1003">Cell membrane</keyword>
<feature type="domain" description="Acyltransferase 3" evidence="8">
    <location>
        <begin position="6"/>
        <end position="333"/>
    </location>
</feature>
<dbReference type="EMBL" id="FQTU01000019">
    <property type="protein sequence ID" value="SHF20949.1"/>
    <property type="molecule type" value="Genomic_DNA"/>
</dbReference>
<proteinExistence type="inferred from homology"/>
<evidence type="ECO:0000256" key="5">
    <source>
        <dbReference type="ARBA" id="ARBA00022989"/>
    </source>
</evidence>
<dbReference type="GO" id="GO:0005886">
    <property type="term" value="C:plasma membrane"/>
    <property type="evidence" value="ECO:0007669"/>
    <property type="project" value="UniProtKB-SubCell"/>
</dbReference>
<evidence type="ECO:0000256" key="6">
    <source>
        <dbReference type="ARBA" id="ARBA00023136"/>
    </source>
</evidence>
<reference evidence="9 10" key="1">
    <citation type="submission" date="2016-11" db="EMBL/GenBank/DDBJ databases">
        <authorList>
            <person name="Jaros S."/>
            <person name="Januszkiewicz K."/>
            <person name="Wedrychowicz H."/>
        </authorList>
    </citation>
    <scope>NUCLEOTIDE SEQUENCE [LARGE SCALE GENOMIC DNA]</scope>
    <source>
        <strain evidence="9 10">DSM 14828</strain>
    </source>
</reference>
<keyword evidence="10" id="KW-1185">Reference proteome</keyword>
<feature type="transmembrane region" description="Helical" evidence="7">
    <location>
        <begin position="250"/>
        <end position="270"/>
    </location>
</feature>
<dbReference type="PANTHER" id="PTHR40074">
    <property type="entry name" value="O-ACETYLTRANSFERASE WECH"/>
    <property type="match status" value="1"/>
</dbReference>
<keyword evidence="5 7" id="KW-1133">Transmembrane helix</keyword>
<feature type="transmembrane region" description="Helical" evidence="7">
    <location>
        <begin position="183"/>
        <end position="203"/>
    </location>
</feature>
<dbReference type="AlphaFoldDB" id="A0A1M4ZSC0"/>
<dbReference type="Proteomes" id="UP000184251">
    <property type="component" value="Unassembled WGS sequence"/>
</dbReference>
<feature type="transmembrane region" description="Helical" evidence="7">
    <location>
        <begin position="79"/>
        <end position="96"/>
    </location>
</feature>
<dbReference type="GO" id="GO:0016413">
    <property type="term" value="F:O-acetyltransferase activity"/>
    <property type="evidence" value="ECO:0007669"/>
    <property type="project" value="TreeGrafter"/>
</dbReference>
<dbReference type="OrthoDB" id="9810469at2"/>
<name>A0A1M4ZSC0_9FIRM</name>
<organism evidence="9 10">
    <name type="scientific">Alkalibacter saccharofermentans DSM 14828</name>
    <dbReference type="NCBI Taxonomy" id="1120975"/>
    <lineage>
        <taxon>Bacteria</taxon>
        <taxon>Bacillati</taxon>
        <taxon>Bacillota</taxon>
        <taxon>Clostridia</taxon>
        <taxon>Eubacteriales</taxon>
        <taxon>Eubacteriaceae</taxon>
        <taxon>Alkalibacter</taxon>
    </lineage>
</organism>
<evidence type="ECO:0000313" key="10">
    <source>
        <dbReference type="Proteomes" id="UP000184251"/>
    </source>
</evidence>
<feature type="transmembrane region" description="Helical" evidence="7">
    <location>
        <begin position="314"/>
        <end position="337"/>
    </location>
</feature>